<comment type="subcellular location">
    <subcellularLocation>
        <location evidence="1">Cytoplasm</location>
        <location evidence="1">Cytosol</location>
    </subcellularLocation>
</comment>
<reference evidence="6 7" key="2">
    <citation type="journal article" date="2022" name="Mar. Drugs">
        <title>Bioassay-Guided Fractionation Leads to the Detection of Cholic Acid Generated by the Rare Thalassomonas sp.</title>
        <authorList>
            <person name="Pheiffer F."/>
            <person name="Schneider Y.K."/>
            <person name="Hansen E.H."/>
            <person name="Andersen J.H."/>
            <person name="Isaksson J."/>
            <person name="Busche T."/>
            <person name="R C."/>
            <person name="Kalinowski J."/>
            <person name="Zyl L.V."/>
            <person name="Trindade M."/>
        </authorList>
    </citation>
    <scope>NUCLEOTIDE SEQUENCE [LARGE SCALE GENOMIC DNA]</scope>
    <source>
        <strain evidence="6 7">A5K-106</strain>
    </source>
</reference>
<protein>
    <recommendedName>
        <fullName evidence="5">Flagellar protein FliT</fullName>
    </recommendedName>
</protein>
<dbReference type="InterPro" id="IPR008622">
    <property type="entry name" value="FliT"/>
</dbReference>
<evidence type="ECO:0000256" key="1">
    <source>
        <dbReference type="ARBA" id="ARBA00004514"/>
    </source>
</evidence>
<keyword evidence="3" id="KW-1005">Bacterial flagellum biogenesis</keyword>
<accession>A0AAE9YTH4</accession>
<dbReference type="RefSeq" id="WP_044830661.1">
    <property type="nucleotide sequence ID" value="NZ_CP059735.1"/>
</dbReference>
<evidence type="ECO:0000313" key="6">
    <source>
        <dbReference type="EMBL" id="WDE00483.1"/>
    </source>
</evidence>
<evidence type="ECO:0000256" key="4">
    <source>
        <dbReference type="ARBA" id="ARBA00023186"/>
    </source>
</evidence>
<name>A0AAE9YTH4_9GAMM</name>
<dbReference type="EMBL" id="CP059735">
    <property type="protein sequence ID" value="WDE00483.1"/>
    <property type="molecule type" value="Genomic_DNA"/>
</dbReference>
<reference evidence="6 7" key="1">
    <citation type="journal article" date="2015" name="Genome Announc.">
        <title>Draft Genome Sequences of Marine Isolates of Thalassomonas viridans and Thalassomonas actiniarum.</title>
        <authorList>
            <person name="Olonade I."/>
            <person name="van Zyl L.J."/>
            <person name="Trindade M."/>
        </authorList>
    </citation>
    <scope>NUCLEOTIDE SEQUENCE [LARGE SCALE GENOMIC DNA]</scope>
    <source>
        <strain evidence="6 7">A5K-106</strain>
    </source>
</reference>
<dbReference type="Pfam" id="PF05400">
    <property type="entry name" value="FliT"/>
    <property type="match status" value="1"/>
</dbReference>
<sequence>MTLEPLTNQEQKAEPASSLKDELLALIALSEEMLAIVQEEEIDVILLAQKEAQRFAGVQHFFQAYDKSAYQVENPLLNTLQQLDHQILARCNEYKQAVADQLVGFKKNQKAVNAYKGK</sequence>
<evidence type="ECO:0000256" key="2">
    <source>
        <dbReference type="ARBA" id="ARBA00022490"/>
    </source>
</evidence>
<dbReference type="KEGG" id="tact:SG35_007555"/>
<gene>
    <name evidence="6" type="ORF">SG35_007555</name>
</gene>
<keyword evidence="2" id="KW-0963">Cytoplasm</keyword>
<keyword evidence="4" id="KW-0143">Chaperone</keyword>
<dbReference type="Proteomes" id="UP000032568">
    <property type="component" value="Chromosome"/>
</dbReference>
<dbReference type="AlphaFoldDB" id="A0AAE9YTH4"/>
<evidence type="ECO:0000256" key="5">
    <source>
        <dbReference type="ARBA" id="ARBA00093797"/>
    </source>
</evidence>
<evidence type="ECO:0000256" key="3">
    <source>
        <dbReference type="ARBA" id="ARBA00022795"/>
    </source>
</evidence>
<evidence type="ECO:0000313" key="7">
    <source>
        <dbReference type="Proteomes" id="UP000032568"/>
    </source>
</evidence>
<organism evidence="6 7">
    <name type="scientific">Thalassomonas actiniarum</name>
    <dbReference type="NCBI Taxonomy" id="485447"/>
    <lineage>
        <taxon>Bacteria</taxon>
        <taxon>Pseudomonadati</taxon>
        <taxon>Pseudomonadota</taxon>
        <taxon>Gammaproteobacteria</taxon>
        <taxon>Alteromonadales</taxon>
        <taxon>Colwelliaceae</taxon>
        <taxon>Thalassomonas</taxon>
    </lineage>
</organism>
<keyword evidence="7" id="KW-1185">Reference proteome</keyword>
<proteinExistence type="predicted"/>